<evidence type="ECO:0000256" key="2">
    <source>
        <dbReference type="ARBA" id="ARBA00023274"/>
    </source>
</evidence>
<keyword evidence="2 3" id="KW-0687">Ribonucleoprotein</keyword>
<reference evidence="4 5" key="1">
    <citation type="submission" date="2014-03" db="EMBL/GenBank/DDBJ databases">
        <title>Draft genome sequence of Deinococcus phoenicis 1P10ME.</title>
        <authorList>
            <person name="Stepanov V.G."/>
            <person name="Vaishampayan P."/>
            <person name="Venkateswaran K."/>
            <person name="Fox G.E."/>
        </authorList>
    </citation>
    <scope>NUCLEOTIDE SEQUENCE [LARGE SCALE GENOMIC DNA]</scope>
    <source>
        <strain evidence="4 5">1P10ME</strain>
    </source>
</reference>
<comment type="similarity">
    <text evidence="3">Belongs to the bacterial ribosomal protein bS16 family.</text>
</comment>
<evidence type="ECO:0000256" key="3">
    <source>
        <dbReference type="HAMAP-Rule" id="MF_00385"/>
    </source>
</evidence>
<dbReference type="GO" id="GO:0005737">
    <property type="term" value="C:cytoplasm"/>
    <property type="evidence" value="ECO:0007669"/>
    <property type="project" value="UniProtKB-ARBA"/>
</dbReference>
<dbReference type="Proteomes" id="UP000020492">
    <property type="component" value="Unassembled WGS sequence"/>
</dbReference>
<gene>
    <name evidence="3 4" type="primary">rpsP</name>
    <name evidence="4" type="ORF">DEIPH_ctg084orf0020</name>
</gene>
<keyword evidence="5" id="KW-1185">Reference proteome</keyword>
<protein>
    <recommendedName>
        <fullName evidence="3">Small ribosomal subunit protein bS16</fullName>
    </recommendedName>
</protein>
<evidence type="ECO:0000256" key="1">
    <source>
        <dbReference type="ARBA" id="ARBA00022980"/>
    </source>
</evidence>
<evidence type="ECO:0000313" key="5">
    <source>
        <dbReference type="Proteomes" id="UP000020492"/>
    </source>
</evidence>
<dbReference type="InterPro" id="IPR000307">
    <property type="entry name" value="Ribosomal_bS16"/>
</dbReference>
<dbReference type="Pfam" id="PF00886">
    <property type="entry name" value="Ribosomal_S16"/>
    <property type="match status" value="1"/>
</dbReference>
<dbReference type="FunFam" id="3.30.1320.10:FF:000005">
    <property type="entry name" value="30S ribosomal protein S16"/>
    <property type="match status" value="1"/>
</dbReference>
<dbReference type="STRING" id="1476583.DEIPH_ctg084orf0020"/>
<dbReference type="InterPro" id="IPR023803">
    <property type="entry name" value="Ribosomal_bS16_dom_sf"/>
</dbReference>
<dbReference type="OrthoDB" id="9807878at2"/>
<proteinExistence type="inferred from homology"/>
<dbReference type="SUPFAM" id="SSF54565">
    <property type="entry name" value="Ribosomal protein S16"/>
    <property type="match status" value="1"/>
</dbReference>
<organism evidence="4 5">
    <name type="scientific">Deinococcus phoenicis</name>
    <dbReference type="NCBI Taxonomy" id="1476583"/>
    <lineage>
        <taxon>Bacteria</taxon>
        <taxon>Thermotogati</taxon>
        <taxon>Deinococcota</taxon>
        <taxon>Deinococci</taxon>
        <taxon>Deinococcales</taxon>
        <taxon>Deinococcaceae</taxon>
        <taxon>Deinococcus</taxon>
    </lineage>
</organism>
<accession>A0A016QKE8</accession>
<comment type="caution">
    <text evidence="4">The sequence shown here is derived from an EMBL/GenBank/DDBJ whole genome shotgun (WGS) entry which is preliminary data.</text>
</comment>
<dbReference type="EMBL" id="JHAC01000072">
    <property type="protein sequence ID" value="EYB66605.1"/>
    <property type="molecule type" value="Genomic_DNA"/>
</dbReference>
<dbReference type="GO" id="GO:0015935">
    <property type="term" value="C:small ribosomal subunit"/>
    <property type="evidence" value="ECO:0007669"/>
    <property type="project" value="TreeGrafter"/>
</dbReference>
<dbReference type="PANTHER" id="PTHR12919:SF20">
    <property type="entry name" value="SMALL RIBOSOMAL SUBUNIT PROTEIN BS16M"/>
    <property type="match status" value="1"/>
</dbReference>
<dbReference type="eggNOG" id="COG0228">
    <property type="taxonomic scope" value="Bacteria"/>
</dbReference>
<name>A0A016QKE8_9DEIO</name>
<dbReference type="RefSeq" id="WP_034360440.1">
    <property type="nucleotide sequence ID" value="NZ_JHAC01000072.1"/>
</dbReference>
<dbReference type="HAMAP" id="MF_00385">
    <property type="entry name" value="Ribosomal_bS16"/>
    <property type="match status" value="1"/>
</dbReference>
<dbReference type="AlphaFoldDB" id="A0A016QKE8"/>
<dbReference type="NCBIfam" id="TIGR00002">
    <property type="entry name" value="S16"/>
    <property type="match status" value="1"/>
</dbReference>
<sequence length="82" mass="9363">MVKIRLSRFGSAHNPHYRIVVADVRRPRDGGYIENLGHYDPRKTSENYLKINAERAAYWLAQGAQPTQTARRLLKSQGVKVA</sequence>
<evidence type="ECO:0000313" key="4">
    <source>
        <dbReference type="EMBL" id="EYB66605.1"/>
    </source>
</evidence>
<dbReference type="PANTHER" id="PTHR12919">
    <property type="entry name" value="30S RIBOSOMAL PROTEIN S16"/>
    <property type="match status" value="1"/>
</dbReference>
<dbReference type="Gene3D" id="3.30.1320.10">
    <property type="match status" value="1"/>
</dbReference>
<dbReference type="GO" id="GO:0003735">
    <property type="term" value="F:structural constituent of ribosome"/>
    <property type="evidence" value="ECO:0007669"/>
    <property type="project" value="InterPro"/>
</dbReference>
<dbReference type="GO" id="GO:0006412">
    <property type="term" value="P:translation"/>
    <property type="evidence" value="ECO:0007669"/>
    <property type="project" value="UniProtKB-UniRule"/>
</dbReference>
<dbReference type="PATRIC" id="fig|1476583.3.peg.3395"/>
<keyword evidence="1 3" id="KW-0689">Ribosomal protein</keyword>